<dbReference type="InterPro" id="IPR036061">
    <property type="entry name" value="CheW-like_dom_sf"/>
</dbReference>
<sequence>MIDVAQRIFGVTDIGNNQPNNEVRFLLILKNRDNDILGLPIDSHPSIIRVPKSAFIPLPDIYLTQGNIHCISSTIIKVENQSPYFVLDINQLL</sequence>
<dbReference type="SUPFAM" id="SSF50341">
    <property type="entry name" value="CheW-like"/>
    <property type="match status" value="1"/>
</dbReference>
<dbReference type="GO" id="GO:0006935">
    <property type="term" value="P:chemotaxis"/>
    <property type="evidence" value="ECO:0007669"/>
    <property type="project" value="InterPro"/>
</dbReference>
<organism evidence="1 2">
    <name type="scientific">Crocosphaera watsonii WH 8502</name>
    <dbReference type="NCBI Taxonomy" id="423474"/>
    <lineage>
        <taxon>Bacteria</taxon>
        <taxon>Bacillati</taxon>
        <taxon>Cyanobacteriota</taxon>
        <taxon>Cyanophyceae</taxon>
        <taxon>Oscillatoriophycideae</taxon>
        <taxon>Chroococcales</taxon>
        <taxon>Aphanothecaceae</taxon>
        <taxon>Crocosphaera</taxon>
    </lineage>
</organism>
<reference evidence="1 2" key="1">
    <citation type="submission" date="2013-01" db="EMBL/GenBank/DDBJ databases">
        <authorList>
            <person name="Bench S."/>
        </authorList>
    </citation>
    <scope>NUCLEOTIDE SEQUENCE [LARGE SCALE GENOMIC DNA]</scope>
    <source>
        <strain evidence="1 2">WH 8502</strain>
    </source>
</reference>
<dbReference type="GO" id="GO:0007165">
    <property type="term" value="P:signal transduction"/>
    <property type="evidence" value="ECO:0007669"/>
    <property type="project" value="InterPro"/>
</dbReference>
<comment type="caution">
    <text evidence="1">The sequence shown here is derived from an EMBL/GenBank/DDBJ whole genome shotgun (WGS) entry which is preliminary data.</text>
</comment>
<dbReference type="AlphaFoldDB" id="T2IA89"/>
<accession>T2IA89</accession>
<name>T2IA89_CROWT</name>
<dbReference type="EMBL" id="CAQK01000226">
    <property type="protein sequence ID" value="CCQ50013.1"/>
    <property type="molecule type" value="Genomic_DNA"/>
</dbReference>
<evidence type="ECO:0000313" key="2">
    <source>
        <dbReference type="Proteomes" id="UP000018348"/>
    </source>
</evidence>
<gene>
    <name evidence="1" type="ORF">CWATWH8502_3427</name>
</gene>
<proteinExistence type="predicted"/>
<dbReference type="Proteomes" id="UP000018348">
    <property type="component" value="Unassembled WGS sequence"/>
</dbReference>
<evidence type="ECO:0000313" key="1">
    <source>
        <dbReference type="EMBL" id="CCQ50013.1"/>
    </source>
</evidence>
<protein>
    <submittedName>
        <fullName evidence="1">Positive regulator of CheA protein activity (CheW)</fullName>
    </submittedName>
</protein>
<reference evidence="1 2" key="2">
    <citation type="submission" date="2013-09" db="EMBL/GenBank/DDBJ databases">
        <title>Whole genome comparison of six Crocosphaera watsonii strains with differing phenotypes.</title>
        <authorList>
            <person name="Bench S.R."/>
            <person name="Heller P."/>
            <person name="Frank I."/>
            <person name="Arciniega M."/>
            <person name="Shilova I.N."/>
            <person name="Zehr J.P."/>
        </authorList>
    </citation>
    <scope>NUCLEOTIDE SEQUENCE [LARGE SCALE GENOMIC DNA]</scope>
    <source>
        <strain evidence="1 2">WH 8502</strain>
    </source>
</reference>